<keyword evidence="2" id="KW-0012">Acyltransferase</keyword>
<dbReference type="SUPFAM" id="SSF55729">
    <property type="entry name" value="Acyl-CoA N-acyltransferases (Nat)"/>
    <property type="match status" value="1"/>
</dbReference>
<dbReference type="PANTHER" id="PTHR43072">
    <property type="entry name" value="N-ACETYLTRANSFERASE"/>
    <property type="match status" value="1"/>
</dbReference>
<dbReference type="AlphaFoldDB" id="A0A8H7U6M4"/>
<feature type="domain" description="N-acetyltransferase" evidence="3">
    <location>
        <begin position="5"/>
        <end position="179"/>
    </location>
</feature>
<dbReference type="InterPro" id="IPR000182">
    <property type="entry name" value="GNAT_dom"/>
</dbReference>
<keyword evidence="5" id="KW-1185">Reference proteome</keyword>
<reference evidence="4" key="1">
    <citation type="submission" date="2020-12" db="EMBL/GenBank/DDBJ databases">
        <title>Metabolic potential, ecology and presence of endohyphal bacteria is reflected in genomic diversity of Mucoromycotina.</title>
        <authorList>
            <person name="Muszewska A."/>
            <person name="Okrasinska A."/>
            <person name="Steczkiewicz K."/>
            <person name="Drgas O."/>
            <person name="Orlowska M."/>
            <person name="Perlinska-Lenart U."/>
            <person name="Aleksandrzak-Piekarczyk T."/>
            <person name="Szatraj K."/>
            <person name="Zielenkiewicz U."/>
            <person name="Pilsyk S."/>
            <person name="Malc E."/>
            <person name="Mieczkowski P."/>
            <person name="Kruszewska J.S."/>
            <person name="Biernat P."/>
            <person name="Pawlowska J."/>
        </authorList>
    </citation>
    <scope>NUCLEOTIDE SEQUENCE</scope>
    <source>
        <strain evidence="4">WA0000067209</strain>
    </source>
</reference>
<protein>
    <recommendedName>
        <fullName evidence="3">N-acetyltransferase domain-containing protein</fullName>
    </recommendedName>
</protein>
<evidence type="ECO:0000259" key="3">
    <source>
        <dbReference type="PROSITE" id="PS51186"/>
    </source>
</evidence>
<organism evidence="4 5">
    <name type="scientific">Mortierella isabellina</name>
    <name type="common">Filamentous fungus</name>
    <name type="synonym">Umbelopsis isabellina</name>
    <dbReference type="NCBI Taxonomy" id="91625"/>
    <lineage>
        <taxon>Eukaryota</taxon>
        <taxon>Fungi</taxon>
        <taxon>Fungi incertae sedis</taxon>
        <taxon>Mucoromycota</taxon>
        <taxon>Mucoromycotina</taxon>
        <taxon>Umbelopsidomycetes</taxon>
        <taxon>Umbelopsidales</taxon>
        <taxon>Umbelopsidaceae</taxon>
        <taxon>Umbelopsis</taxon>
    </lineage>
</organism>
<dbReference type="PROSITE" id="PS51186">
    <property type="entry name" value="GNAT"/>
    <property type="match status" value="1"/>
</dbReference>
<dbReference type="CDD" id="cd04301">
    <property type="entry name" value="NAT_SF"/>
    <property type="match status" value="1"/>
</dbReference>
<dbReference type="Pfam" id="PF13420">
    <property type="entry name" value="Acetyltransf_4"/>
    <property type="match status" value="1"/>
</dbReference>
<dbReference type="InterPro" id="IPR016181">
    <property type="entry name" value="Acyl_CoA_acyltransferase"/>
</dbReference>
<dbReference type="EMBL" id="JAEPQZ010000021">
    <property type="protein sequence ID" value="KAG2171366.1"/>
    <property type="molecule type" value="Genomic_DNA"/>
</dbReference>
<proteinExistence type="predicted"/>
<sequence>MSNTYYVRDATEADLPHILEIYNEQIENSSSLFIYSQVDLQNRVDWFRTCKSKGFPVIVAATKGTNEEGQKNQEQVAAYCSLGTFRDKPAYNASAEVSLYVHLDHRRQGLGKLLMAEIIKKADECKIHAIVASITTENSVSLNLYTKLGFRYVGTFKDTGYKFGRWLDVAFYELILPNGDRTIPSSEK</sequence>
<evidence type="ECO:0000256" key="1">
    <source>
        <dbReference type="ARBA" id="ARBA00022679"/>
    </source>
</evidence>
<dbReference type="PANTHER" id="PTHR43072:SF23">
    <property type="entry name" value="UPF0039 PROTEIN C11D3.02C"/>
    <property type="match status" value="1"/>
</dbReference>
<evidence type="ECO:0000256" key="2">
    <source>
        <dbReference type="ARBA" id="ARBA00023315"/>
    </source>
</evidence>
<dbReference type="Gene3D" id="3.40.630.30">
    <property type="match status" value="1"/>
</dbReference>
<dbReference type="OrthoDB" id="2129362at2759"/>
<evidence type="ECO:0000313" key="4">
    <source>
        <dbReference type="EMBL" id="KAG2171366.1"/>
    </source>
</evidence>
<evidence type="ECO:0000313" key="5">
    <source>
        <dbReference type="Proteomes" id="UP000654370"/>
    </source>
</evidence>
<keyword evidence="1" id="KW-0808">Transferase</keyword>
<name>A0A8H7U6M4_MORIS</name>
<gene>
    <name evidence="4" type="ORF">INT43_009027</name>
</gene>
<dbReference type="GO" id="GO:0016747">
    <property type="term" value="F:acyltransferase activity, transferring groups other than amino-acyl groups"/>
    <property type="evidence" value="ECO:0007669"/>
    <property type="project" value="InterPro"/>
</dbReference>
<accession>A0A8H7U6M4</accession>
<comment type="caution">
    <text evidence="4">The sequence shown here is derived from an EMBL/GenBank/DDBJ whole genome shotgun (WGS) entry which is preliminary data.</text>
</comment>
<dbReference type="Proteomes" id="UP000654370">
    <property type="component" value="Unassembled WGS sequence"/>
</dbReference>